<accession>A0AAE0CPE3</accession>
<sequence>MSVLGPRFRTRWGSAVAYLTGKQLEDGSTLADYNTENKYAFHLVHHLCGGEFKEIYLMPPCCLAFYVPCFLTFMPIGVPKVPLRTPEERNATWIDI</sequence>
<evidence type="ECO:0000313" key="2">
    <source>
        <dbReference type="EMBL" id="KAK2658018.1"/>
    </source>
</evidence>
<keyword evidence="3" id="KW-1185">Reference proteome</keyword>
<proteinExistence type="predicted"/>
<organism evidence="2 3">
    <name type="scientific">Dipteronia dyeriana</name>
    <dbReference type="NCBI Taxonomy" id="168575"/>
    <lineage>
        <taxon>Eukaryota</taxon>
        <taxon>Viridiplantae</taxon>
        <taxon>Streptophyta</taxon>
        <taxon>Embryophyta</taxon>
        <taxon>Tracheophyta</taxon>
        <taxon>Spermatophyta</taxon>
        <taxon>Magnoliopsida</taxon>
        <taxon>eudicotyledons</taxon>
        <taxon>Gunneridae</taxon>
        <taxon>Pentapetalae</taxon>
        <taxon>rosids</taxon>
        <taxon>malvids</taxon>
        <taxon>Sapindales</taxon>
        <taxon>Sapindaceae</taxon>
        <taxon>Hippocastanoideae</taxon>
        <taxon>Acereae</taxon>
        <taxon>Dipteronia</taxon>
    </lineage>
</organism>
<dbReference type="Gene3D" id="3.10.20.90">
    <property type="entry name" value="Phosphatidylinositol 3-kinase Catalytic Subunit, Chain A, domain 1"/>
    <property type="match status" value="1"/>
</dbReference>
<dbReference type="EMBL" id="JANJYI010000003">
    <property type="protein sequence ID" value="KAK2658018.1"/>
    <property type="molecule type" value="Genomic_DNA"/>
</dbReference>
<comment type="caution">
    <text evidence="2">The sequence shown here is derived from an EMBL/GenBank/DDBJ whole genome shotgun (WGS) entry which is preliminary data.</text>
</comment>
<dbReference type="SUPFAM" id="SSF54236">
    <property type="entry name" value="Ubiquitin-like"/>
    <property type="match status" value="1"/>
</dbReference>
<dbReference type="Proteomes" id="UP001280121">
    <property type="component" value="Unassembled WGS sequence"/>
</dbReference>
<evidence type="ECO:0000313" key="3">
    <source>
        <dbReference type="Proteomes" id="UP001280121"/>
    </source>
</evidence>
<dbReference type="PROSITE" id="PS50053">
    <property type="entry name" value="UBIQUITIN_2"/>
    <property type="match status" value="1"/>
</dbReference>
<reference evidence="2" key="1">
    <citation type="journal article" date="2023" name="Plant J.">
        <title>Genome sequences and population genomics provide insights into the demographic history, inbreeding, and mutation load of two 'living fossil' tree species of Dipteronia.</title>
        <authorList>
            <person name="Feng Y."/>
            <person name="Comes H.P."/>
            <person name="Chen J."/>
            <person name="Zhu S."/>
            <person name="Lu R."/>
            <person name="Zhang X."/>
            <person name="Li P."/>
            <person name="Qiu J."/>
            <person name="Olsen K.M."/>
            <person name="Qiu Y."/>
        </authorList>
    </citation>
    <scope>NUCLEOTIDE SEQUENCE</scope>
    <source>
        <strain evidence="2">KIB01</strain>
    </source>
</reference>
<dbReference type="InterPro" id="IPR000626">
    <property type="entry name" value="Ubiquitin-like_dom"/>
</dbReference>
<name>A0AAE0CPE3_9ROSI</name>
<dbReference type="AlphaFoldDB" id="A0AAE0CPE3"/>
<protein>
    <recommendedName>
        <fullName evidence="1">Ubiquitin-like domain-containing protein</fullName>
    </recommendedName>
</protein>
<feature type="domain" description="Ubiquitin-like" evidence="1">
    <location>
        <begin position="18"/>
        <end position="50"/>
    </location>
</feature>
<evidence type="ECO:0000259" key="1">
    <source>
        <dbReference type="PROSITE" id="PS50053"/>
    </source>
</evidence>
<dbReference type="InterPro" id="IPR029071">
    <property type="entry name" value="Ubiquitin-like_domsf"/>
</dbReference>
<gene>
    <name evidence="2" type="ORF">Ddye_011070</name>
</gene>